<dbReference type="RefSeq" id="WP_231484363.1">
    <property type="nucleotide sequence ID" value="NZ_BAAAZO010000010.1"/>
</dbReference>
<accession>A0ABP7AD00</accession>
<dbReference type="Proteomes" id="UP001501074">
    <property type="component" value="Unassembled WGS sequence"/>
</dbReference>
<comment type="caution">
    <text evidence="2">The sequence shown here is derived from an EMBL/GenBank/DDBJ whole genome shotgun (WGS) entry which is preliminary data.</text>
</comment>
<keyword evidence="1" id="KW-0812">Transmembrane</keyword>
<keyword evidence="1" id="KW-0472">Membrane</keyword>
<feature type="transmembrane region" description="Helical" evidence="1">
    <location>
        <begin position="127"/>
        <end position="149"/>
    </location>
</feature>
<organism evidence="2 3">
    <name type="scientific">Kineosporia mesophila</name>
    <dbReference type="NCBI Taxonomy" id="566012"/>
    <lineage>
        <taxon>Bacteria</taxon>
        <taxon>Bacillati</taxon>
        <taxon>Actinomycetota</taxon>
        <taxon>Actinomycetes</taxon>
        <taxon>Kineosporiales</taxon>
        <taxon>Kineosporiaceae</taxon>
        <taxon>Kineosporia</taxon>
    </lineage>
</organism>
<feature type="transmembrane region" description="Helical" evidence="1">
    <location>
        <begin position="12"/>
        <end position="33"/>
    </location>
</feature>
<keyword evidence="1" id="KW-1133">Transmembrane helix</keyword>
<dbReference type="EMBL" id="BAAAZO010000010">
    <property type="protein sequence ID" value="GAA3629624.1"/>
    <property type="molecule type" value="Genomic_DNA"/>
</dbReference>
<gene>
    <name evidence="2" type="ORF">GCM10022223_54090</name>
</gene>
<evidence type="ECO:0000313" key="3">
    <source>
        <dbReference type="Proteomes" id="UP001501074"/>
    </source>
</evidence>
<evidence type="ECO:0000256" key="1">
    <source>
        <dbReference type="SAM" id="Phobius"/>
    </source>
</evidence>
<name>A0ABP7AD00_9ACTN</name>
<protein>
    <recommendedName>
        <fullName evidence="4">Glycosyl-4,4'-diaponeurosporenoate acyltransferase</fullName>
    </recommendedName>
</protein>
<reference evidence="3" key="1">
    <citation type="journal article" date="2019" name="Int. J. Syst. Evol. Microbiol.">
        <title>The Global Catalogue of Microorganisms (GCM) 10K type strain sequencing project: providing services to taxonomists for standard genome sequencing and annotation.</title>
        <authorList>
            <consortium name="The Broad Institute Genomics Platform"/>
            <consortium name="The Broad Institute Genome Sequencing Center for Infectious Disease"/>
            <person name="Wu L."/>
            <person name="Ma J."/>
        </authorList>
    </citation>
    <scope>NUCLEOTIDE SEQUENCE [LARGE SCALE GENOMIC DNA]</scope>
    <source>
        <strain evidence="3">JCM 16902</strain>
    </source>
</reference>
<keyword evidence="3" id="KW-1185">Reference proteome</keyword>
<evidence type="ECO:0000313" key="2">
    <source>
        <dbReference type="EMBL" id="GAA3629624.1"/>
    </source>
</evidence>
<proteinExistence type="predicted"/>
<sequence length="170" mass="19138">MRNRLITAPWWVISICQIVVGTAFTLGFVTLMFPDHPLERFVPSMLGLLIWGTADGRMTADRVRRTIEATGLTEYHDVDQALTASRRGQIPPDPRLRRAAHGLATRRLARLQKNRTRLLPFEIGSTALYVAMAVFVAPRWWIATVVLLVSIGLTSRQFRTTAARIKALSE</sequence>
<evidence type="ECO:0008006" key="4">
    <source>
        <dbReference type="Google" id="ProtNLM"/>
    </source>
</evidence>